<gene>
    <name evidence="1" type="ORF">NCTC10036_03422</name>
</gene>
<reference evidence="1 2" key="1">
    <citation type="submission" date="2018-12" db="EMBL/GenBank/DDBJ databases">
        <authorList>
            <consortium name="Pathogen Informatics"/>
        </authorList>
    </citation>
    <scope>NUCLEOTIDE SEQUENCE [LARGE SCALE GENOMIC DNA]</scope>
    <source>
        <strain evidence="1 2">NCTC10036</strain>
    </source>
</reference>
<dbReference type="EMBL" id="LR134493">
    <property type="protein sequence ID" value="VEI68764.1"/>
    <property type="molecule type" value="Genomic_DNA"/>
</dbReference>
<sequence>MKLSYKLIGLFLNNSNSTPEPLAHTTQVYGNFKYNVIVITKMN</sequence>
<accession>A0A448SM35</accession>
<protein>
    <submittedName>
        <fullName evidence="1">Uncharacterized protein</fullName>
    </submittedName>
</protein>
<organism evidence="1 2">
    <name type="scientific">Serratia rubidaea</name>
    <name type="common">Serratia marinorubra</name>
    <dbReference type="NCBI Taxonomy" id="61652"/>
    <lineage>
        <taxon>Bacteria</taxon>
        <taxon>Pseudomonadati</taxon>
        <taxon>Pseudomonadota</taxon>
        <taxon>Gammaproteobacteria</taxon>
        <taxon>Enterobacterales</taxon>
        <taxon>Yersiniaceae</taxon>
        <taxon>Serratia</taxon>
    </lineage>
</organism>
<evidence type="ECO:0000313" key="2">
    <source>
        <dbReference type="Proteomes" id="UP000281904"/>
    </source>
</evidence>
<proteinExistence type="predicted"/>
<name>A0A448SM35_SERRU</name>
<evidence type="ECO:0000313" key="1">
    <source>
        <dbReference type="EMBL" id="VEI68764.1"/>
    </source>
</evidence>
<dbReference type="AlphaFoldDB" id="A0A448SM35"/>
<dbReference type="Proteomes" id="UP000281904">
    <property type="component" value="Chromosome"/>
</dbReference>